<feature type="compositionally biased region" description="Polar residues" evidence="2">
    <location>
        <begin position="556"/>
        <end position="570"/>
    </location>
</feature>
<dbReference type="InterPro" id="IPR013425">
    <property type="entry name" value="Autotrns_rpt"/>
</dbReference>
<protein>
    <submittedName>
        <fullName evidence="3">Extracellular serine protease</fullName>
        <ecNumber evidence="3">3.4.21.-</ecNumber>
    </submittedName>
</protein>
<dbReference type="Pfam" id="PF12951">
    <property type="entry name" value="PATR"/>
    <property type="match status" value="4"/>
</dbReference>
<dbReference type="PIR" id="AC3528">
    <property type="entry name" value="AC3528"/>
</dbReference>
<dbReference type="GO" id="GO:0006508">
    <property type="term" value="P:proteolysis"/>
    <property type="evidence" value="ECO:0007669"/>
    <property type="project" value="UniProtKB-KW"/>
</dbReference>
<evidence type="ECO:0000256" key="2">
    <source>
        <dbReference type="SAM" id="MobiDB-lite"/>
    </source>
</evidence>
<dbReference type="Proteomes" id="UP000000419">
    <property type="component" value="Chromosome II"/>
</dbReference>
<dbReference type="EC" id="3.4.21.-" evidence="3"/>
<dbReference type="EMBL" id="AE008918">
    <property type="protein sequence ID" value="AAL53390.1"/>
    <property type="molecule type" value="Genomic_DNA"/>
</dbReference>
<keyword evidence="3" id="KW-0645">Protease</keyword>
<sequence>MAGTAAASDRYWDSNGTAVGRGGSGAWNTSNAFWSPSGDGVSGPYSAWNNAAFDTAIFGGTAGTVTLGSPITVGAMTFETTGYILSGNTLTLGTATPTITTSSGTTTINSVLAGTNGLTKAGDGILSLTGANTFSGNIIVTGGTLSVNSSAALGAAANEISLANGAGLNSSGSLAGRSVTLTGGQAAIGGAGVGDAHFTGAGGLRASSSVTLSDDSNDYTGQTSLSSGGTLFFSSIGNLGEVSALGAPVDEAAGTISLVVGSSASASATYTGSGGSSNRNWQLSSRFYANSTISNRGSGTLTLTGNIFNNHTNSSLSARNINFDAGTADIELLGTISSNNNGVGVVFGGTAGRAIKVSGDNTFGGAAIIQNITVQVGSLKNTGDPSALGTGTGAAGAISINSGILSYLGAGDSSDRNFTAQNNAILANDGTGALTLSGDVALTGTLTLGGSFAGTNTLAGTVSGTGNLRVDGAGSWILSSANTFTGDVGVNSGTLVVGNMQALGTTPKAATVNGGTLDLGAFDTTLSSLSGTGGNVNLGGATLTVKGSTSTDFAGSMTGSGNLLKQGTSTDPHRRQQLHRRYHHQWRRDFA</sequence>
<dbReference type="eggNOG" id="COG3210">
    <property type="taxonomic scope" value="Bacteria"/>
</dbReference>
<dbReference type="AlphaFoldDB" id="Q8YDM6"/>
<feature type="region of interest" description="Disordered" evidence="2">
    <location>
        <begin position="556"/>
        <end position="591"/>
    </location>
</feature>
<dbReference type="GO" id="GO:0008233">
    <property type="term" value="F:peptidase activity"/>
    <property type="evidence" value="ECO:0007669"/>
    <property type="project" value="UniProtKB-KW"/>
</dbReference>
<accession>Q8YDM6</accession>
<keyword evidence="1" id="KW-0732">Signal</keyword>
<evidence type="ECO:0000256" key="1">
    <source>
        <dbReference type="ARBA" id="ARBA00022729"/>
    </source>
</evidence>
<name>Q8YDM6_BRUME</name>
<keyword evidence="3" id="KW-0378">Hydrolase</keyword>
<evidence type="ECO:0000313" key="4">
    <source>
        <dbReference type="Proteomes" id="UP000000419"/>
    </source>
</evidence>
<evidence type="ECO:0000313" key="3">
    <source>
        <dbReference type="EMBL" id="AAL53390.1"/>
    </source>
</evidence>
<organism evidence="3 4">
    <name type="scientific">Brucella melitensis biotype 1 (strain ATCC 23456 / CCUG 17765 / NCTC 10094 / 16M)</name>
    <dbReference type="NCBI Taxonomy" id="224914"/>
    <lineage>
        <taxon>Bacteria</taxon>
        <taxon>Pseudomonadati</taxon>
        <taxon>Pseudomonadota</taxon>
        <taxon>Alphaproteobacteria</taxon>
        <taxon>Hyphomicrobiales</taxon>
        <taxon>Brucellaceae</taxon>
        <taxon>Brucella/Ochrobactrum group</taxon>
        <taxon>Brucella</taxon>
    </lineage>
</organism>
<proteinExistence type="predicted"/>
<dbReference type="NCBIfam" id="TIGR02601">
    <property type="entry name" value="autotrns_rpt"/>
    <property type="match status" value="2"/>
</dbReference>
<reference evidence="3 4" key="1">
    <citation type="journal article" date="2002" name="Proc. Natl. Acad. Sci. U.S.A.">
        <title>The genome sequence of the facultative intracellular pathogen Brucella melitensis.</title>
        <authorList>
            <person name="DelVecchio V.G."/>
            <person name="Kapatral V."/>
            <person name="Redkar R.J."/>
            <person name="Patra G."/>
            <person name="Mujer C."/>
            <person name="Los T."/>
            <person name="Ivanova N."/>
            <person name="Anderson I."/>
            <person name="Bhattacharyya A."/>
            <person name="Lykidis A."/>
            <person name="Reznik G."/>
            <person name="Jablonski L."/>
            <person name="Larsen N."/>
            <person name="D'Souza M."/>
            <person name="Bernal A."/>
            <person name="Mazur M."/>
            <person name="Goltsman E."/>
            <person name="Selkov E."/>
            <person name="Elzer P.H."/>
            <person name="Hagius S."/>
            <person name="O'Callaghan D."/>
            <person name="Letesson J.J."/>
            <person name="Haselkorn R."/>
            <person name="Kyrpides N."/>
            <person name="Overbeek R."/>
        </authorList>
    </citation>
    <scope>NUCLEOTIDE SEQUENCE [LARGE SCALE GENOMIC DNA]</scope>
    <source>
        <strain evidence="4">ATCC 23456 / CCUG 17765 / NCTC 10094 / 16M</strain>
    </source>
</reference>
<feature type="compositionally biased region" description="Basic residues" evidence="2">
    <location>
        <begin position="575"/>
        <end position="591"/>
    </location>
</feature>
<dbReference type="KEGG" id="bme:BMEII0149"/>
<keyword evidence="4" id="KW-1185">Reference proteome</keyword>
<dbReference type="InterPro" id="IPR011050">
    <property type="entry name" value="Pectin_lyase_fold/virulence"/>
</dbReference>
<gene>
    <name evidence="3" type="ordered locus">BMEII0149</name>
</gene>
<dbReference type="SUPFAM" id="SSF51126">
    <property type="entry name" value="Pectin lyase-like"/>
    <property type="match status" value="1"/>
</dbReference>